<comment type="caution">
    <text evidence="2">The sequence shown here is derived from an EMBL/GenBank/DDBJ whole genome shotgun (WGS) entry which is preliminary data.</text>
</comment>
<dbReference type="Gene3D" id="3.30.565.10">
    <property type="entry name" value="Histidine kinase-like ATPase, C-terminal domain"/>
    <property type="match status" value="1"/>
</dbReference>
<dbReference type="SMART" id="SM00387">
    <property type="entry name" value="HATPase_c"/>
    <property type="match status" value="1"/>
</dbReference>
<reference evidence="2 3" key="1">
    <citation type="submission" date="2019-03" db="EMBL/GenBank/DDBJ databases">
        <title>Genomic Encyclopedia of Type Strains, Phase IV (KMG-IV): sequencing the most valuable type-strain genomes for metagenomic binning, comparative biology and taxonomic classification.</title>
        <authorList>
            <person name="Goeker M."/>
        </authorList>
    </citation>
    <scope>NUCLEOTIDE SEQUENCE [LARGE SCALE GENOMIC DNA]</scope>
    <source>
        <strain evidence="2 3">DSM 1709</strain>
    </source>
</reference>
<feature type="domain" description="Histidine kinase/HSP90-like ATPase" evidence="1">
    <location>
        <begin position="29"/>
        <end position="128"/>
    </location>
</feature>
<dbReference type="RefSeq" id="WP_132646372.1">
    <property type="nucleotide sequence ID" value="NZ_CP181386.1"/>
</dbReference>
<dbReference type="OrthoDB" id="5769716at2"/>
<evidence type="ECO:0000313" key="3">
    <source>
        <dbReference type="Proteomes" id="UP000295106"/>
    </source>
</evidence>
<proteinExistence type="predicted"/>
<sequence>MLELRSGEDIVRARLAARDLVRQVGLGVMDQTRFATAVSELGRNAVRYAVQARCELADLSDARHWRLQAMISDQGPGIRDLDLAMQDGYSTGGSLGAGLPGARRLVDVFDIRSDGSGTVVTVQLVRPRRP</sequence>
<dbReference type="Proteomes" id="UP000295106">
    <property type="component" value="Unassembled WGS sequence"/>
</dbReference>
<gene>
    <name evidence="2" type="ORF">EV684_10518</name>
</gene>
<evidence type="ECO:0000313" key="2">
    <source>
        <dbReference type="EMBL" id="TCP02853.1"/>
    </source>
</evidence>
<name>A0A4R2MTN0_RUBGE</name>
<dbReference type="GO" id="GO:0016301">
    <property type="term" value="F:kinase activity"/>
    <property type="evidence" value="ECO:0007669"/>
    <property type="project" value="UniProtKB-KW"/>
</dbReference>
<dbReference type="EMBL" id="SLXD01000005">
    <property type="protein sequence ID" value="TCP02853.1"/>
    <property type="molecule type" value="Genomic_DNA"/>
</dbReference>
<evidence type="ECO:0000259" key="1">
    <source>
        <dbReference type="SMART" id="SM00387"/>
    </source>
</evidence>
<dbReference type="InterPro" id="IPR036890">
    <property type="entry name" value="HATPase_C_sf"/>
</dbReference>
<keyword evidence="2" id="KW-0808">Transferase</keyword>
<protein>
    <submittedName>
        <fullName evidence="2">Serine/threonine-protein kinase RsbT</fullName>
    </submittedName>
</protein>
<keyword evidence="2" id="KW-0418">Kinase</keyword>
<dbReference type="AlphaFoldDB" id="A0A4R2MTN0"/>
<accession>A0A4R2MTN0</accession>
<dbReference type="GeneID" id="99684717"/>
<organism evidence="2 3">
    <name type="scientific">Rubrivivax gelatinosus</name>
    <name type="common">Rhodocyclus gelatinosus</name>
    <name type="synonym">Rhodopseudomonas gelatinosa</name>
    <dbReference type="NCBI Taxonomy" id="28068"/>
    <lineage>
        <taxon>Bacteria</taxon>
        <taxon>Pseudomonadati</taxon>
        <taxon>Pseudomonadota</taxon>
        <taxon>Betaproteobacteria</taxon>
        <taxon>Burkholderiales</taxon>
        <taxon>Sphaerotilaceae</taxon>
        <taxon>Rubrivivax</taxon>
    </lineage>
</organism>
<dbReference type="Pfam" id="PF13581">
    <property type="entry name" value="HATPase_c_2"/>
    <property type="match status" value="1"/>
</dbReference>
<dbReference type="InterPro" id="IPR003594">
    <property type="entry name" value="HATPase_dom"/>
</dbReference>
<dbReference type="SUPFAM" id="SSF55874">
    <property type="entry name" value="ATPase domain of HSP90 chaperone/DNA topoisomerase II/histidine kinase"/>
    <property type="match status" value="1"/>
</dbReference>